<gene>
    <name evidence="2" type="ORF">EV699_12815</name>
</gene>
<feature type="compositionally biased region" description="Pro residues" evidence="1">
    <location>
        <begin position="133"/>
        <end position="142"/>
    </location>
</feature>
<feature type="region of interest" description="Disordered" evidence="1">
    <location>
        <begin position="107"/>
        <end position="142"/>
    </location>
</feature>
<comment type="caution">
    <text evidence="2">The sequence shown here is derived from an EMBL/GenBank/DDBJ whole genome shotgun (WGS) entry which is preliminary data.</text>
</comment>
<evidence type="ECO:0000256" key="1">
    <source>
        <dbReference type="SAM" id="MobiDB-lite"/>
    </source>
</evidence>
<organism evidence="2 3">
    <name type="scientific">Plasticicumulans lactativorans</name>
    <dbReference type="NCBI Taxonomy" id="1133106"/>
    <lineage>
        <taxon>Bacteria</taxon>
        <taxon>Pseudomonadati</taxon>
        <taxon>Pseudomonadota</taxon>
        <taxon>Gammaproteobacteria</taxon>
        <taxon>Candidatus Competibacteraceae</taxon>
        <taxon>Plasticicumulans</taxon>
    </lineage>
</organism>
<sequence length="142" mass="15901">MPAPQQIPRQSRKVLSELSFRVGVSETWRWGDVGERAIATPCPHGIRQRSPPKLSLAQTDTQVQRATEQARYLRELDQALHERHREAPPVNPQTLARALKARGLRVHRTRWSLKKNATPPLSSAPARASPASITPPAPERCD</sequence>
<evidence type="ECO:0000313" key="3">
    <source>
        <dbReference type="Proteomes" id="UP000295765"/>
    </source>
</evidence>
<feature type="compositionally biased region" description="Low complexity" evidence="1">
    <location>
        <begin position="117"/>
        <end position="132"/>
    </location>
</feature>
<dbReference type="EMBL" id="SLWY01000028">
    <property type="protein sequence ID" value="TCO76843.1"/>
    <property type="molecule type" value="Genomic_DNA"/>
</dbReference>
<accession>A0A4R2KST8</accession>
<reference evidence="2 3" key="1">
    <citation type="submission" date="2019-03" db="EMBL/GenBank/DDBJ databases">
        <title>Genomic Encyclopedia of Type Strains, Phase IV (KMG-IV): sequencing the most valuable type-strain genomes for metagenomic binning, comparative biology and taxonomic classification.</title>
        <authorList>
            <person name="Goeker M."/>
        </authorList>
    </citation>
    <scope>NUCLEOTIDE SEQUENCE [LARGE SCALE GENOMIC DNA]</scope>
    <source>
        <strain evidence="2 3">DSM 25287</strain>
    </source>
</reference>
<protein>
    <submittedName>
        <fullName evidence="2">Uncharacterized protein</fullName>
    </submittedName>
</protein>
<evidence type="ECO:0000313" key="2">
    <source>
        <dbReference type="EMBL" id="TCO76843.1"/>
    </source>
</evidence>
<name>A0A4R2KST8_9GAMM</name>
<dbReference type="AlphaFoldDB" id="A0A4R2KST8"/>
<keyword evidence="3" id="KW-1185">Reference proteome</keyword>
<proteinExistence type="predicted"/>
<dbReference type="Proteomes" id="UP000295765">
    <property type="component" value="Unassembled WGS sequence"/>
</dbReference>